<organism evidence="1 2">
    <name type="scientific">Aspergillus pseudoustus</name>
    <dbReference type="NCBI Taxonomy" id="1810923"/>
    <lineage>
        <taxon>Eukaryota</taxon>
        <taxon>Fungi</taxon>
        <taxon>Dikarya</taxon>
        <taxon>Ascomycota</taxon>
        <taxon>Pezizomycotina</taxon>
        <taxon>Eurotiomycetes</taxon>
        <taxon>Eurotiomycetidae</taxon>
        <taxon>Eurotiales</taxon>
        <taxon>Aspergillaceae</taxon>
        <taxon>Aspergillus</taxon>
        <taxon>Aspergillus subgen. Nidulantes</taxon>
    </lineage>
</organism>
<accession>A0ABR4JCC5</accession>
<evidence type="ECO:0000313" key="2">
    <source>
        <dbReference type="Proteomes" id="UP001610446"/>
    </source>
</evidence>
<reference evidence="1 2" key="1">
    <citation type="submission" date="2024-07" db="EMBL/GenBank/DDBJ databases">
        <title>Section-level genome sequencing and comparative genomics of Aspergillus sections Usti and Cavernicolus.</title>
        <authorList>
            <consortium name="Lawrence Berkeley National Laboratory"/>
            <person name="Nybo J.L."/>
            <person name="Vesth T.C."/>
            <person name="Theobald S."/>
            <person name="Frisvad J.C."/>
            <person name="Larsen T.O."/>
            <person name="Kjaerboelling I."/>
            <person name="Rothschild-Mancinelli K."/>
            <person name="Lyhne E.K."/>
            <person name="Kogle M.E."/>
            <person name="Barry K."/>
            <person name="Clum A."/>
            <person name="Na H."/>
            <person name="Ledsgaard L."/>
            <person name="Lin J."/>
            <person name="Lipzen A."/>
            <person name="Kuo A."/>
            <person name="Riley R."/>
            <person name="Mondo S."/>
            <person name="Labutti K."/>
            <person name="Haridas S."/>
            <person name="Pangalinan J."/>
            <person name="Salamov A.A."/>
            <person name="Simmons B.A."/>
            <person name="Magnuson J.K."/>
            <person name="Chen J."/>
            <person name="Drula E."/>
            <person name="Henrissat B."/>
            <person name="Wiebenga A."/>
            <person name="Lubbers R.J."/>
            <person name="Gomes A.C."/>
            <person name="Makela M.R."/>
            <person name="Stajich J."/>
            <person name="Grigoriev I.V."/>
            <person name="Mortensen U.H."/>
            <person name="De Vries R.P."/>
            <person name="Baker S.E."/>
            <person name="Andersen M.R."/>
        </authorList>
    </citation>
    <scope>NUCLEOTIDE SEQUENCE [LARGE SCALE GENOMIC DNA]</scope>
    <source>
        <strain evidence="1 2">CBS 123904</strain>
    </source>
</reference>
<keyword evidence="2" id="KW-1185">Reference proteome</keyword>
<evidence type="ECO:0000313" key="1">
    <source>
        <dbReference type="EMBL" id="KAL2837708.1"/>
    </source>
</evidence>
<gene>
    <name evidence="1" type="ORF">BJY01DRAFT_40925</name>
</gene>
<protein>
    <submittedName>
        <fullName evidence="1">Uncharacterized protein</fullName>
    </submittedName>
</protein>
<name>A0ABR4JCC5_9EURO</name>
<dbReference type="Proteomes" id="UP001610446">
    <property type="component" value="Unassembled WGS sequence"/>
</dbReference>
<proteinExistence type="predicted"/>
<comment type="caution">
    <text evidence="1">The sequence shown here is derived from an EMBL/GenBank/DDBJ whole genome shotgun (WGS) entry which is preliminary data.</text>
</comment>
<sequence>MFGGQSQLQRGSALARERNANRRPCMHLVVLLPSWRSALSISPTINSSISDGGKGSRGWVKVAASRPFVAVLNCPFPVKVRFVGRLSISGGANVKGPRGRWHIRWAREPLLLLLAGRRAAW</sequence>
<dbReference type="EMBL" id="JBFXLU010000156">
    <property type="protein sequence ID" value="KAL2837708.1"/>
    <property type="molecule type" value="Genomic_DNA"/>
</dbReference>